<protein>
    <recommendedName>
        <fullName evidence="1">AbiTii domain-containing protein</fullName>
    </recommendedName>
</protein>
<comment type="caution">
    <text evidence="2">The sequence shown here is derived from an EMBL/GenBank/DDBJ whole genome shotgun (WGS) entry which is preliminary data.</text>
</comment>
<dbReference type="RefSeq" id="WP_234591944.1">
    <property type="nucleotide sequence ID" value="NZ_JAOPLV010000012.1"/>
</dbReference>
<gene>
    <name evidence="2" type="ORF">OB959_19900</name>
</gene>
<organism evidence="2 3">
    <name type="scientific">Aeromonas bestiarum</name>
    <dbReference type="NCBI Taxonomy" id="105751"/>
    <lineage>
        <taxon>Bacteria</taxon>
        <taxon>Pseudomonadati</taxon>
        <taxon>Pseudomonadota</taxon>
        <taxon>Gammaproteobacteria</taxon>
        <taxon>Aeromonadales</taxon>
        <taxon>Aeromonadaceae</taxon>
        <taxon>Aeromonas</taxon>
    </lineage>
</organism>
<dbReference type="InterPro" id="IPR041304">
    <property type="entry name" value="AbiTii"/>
</dbReference>
<evidence type="ECO:0000259" key="1">
    <source>
        <dbReference type="Pfam" id="PF18864"/>
    </source>
</evidence>
<sequence length="299" mass="32047">MPALIPELIAMASEPTIKTTDLLRKALVAARLLKQPEWATWLGHELQGYPDYAELPPYRRIRGELKVRNPLRGLIPLHSDSPEWTDEVSTCLCGKSVGELEVLASSEHGIWYRFSPHAAAEIMAMQVGEPMTPVVVLATSQLRGILELIRDKVLIWALDLAEAGIEGEGMSFTAQEQQQAQQLAPVSIHIEGGFHGGQLMASSPGGQQQQTITDEQKAAALDALLPWLEQLIAQGTLLPSTLTDLQASHAALQTLARAPTPSWPIIGMLAGSVRAVLQNAGGGVLASQALGWLATLSGG</sequence>
<dbReference type="Pfam" id="PF18864">
    <property type="entry name" value="AbiTii"/>
    <property type="match status" value="1"/>
</dbReference>
<evidence type="ECO:0000313" key="3">
    <source>
        <dbReference type="Proteomes" id="UP001168216"/>
    </source>
</evidence>
<dbReference type="EMBL" id="JAOPLV010000012">
    <property type="protein sequence ID" value="MDM5142033.1"/>
    <property type="molecule type" value="Genomic_DNA"/>
</dbReference>
<evidence type="ECO:0000313" key="2">
    <source>
        <dbReference type="EMBL" id="MDM5142033.1"/>
    </source>
</evidence>
<accession>A0AAW7I7A8</accession>
<proteinExistence type="predicted"/>
<name>A0AAW7I7A8_9GAMM</name>
<dbReference type="AlphaFoldDB" id="A0AAW7I7A8"/>
<feature type="domain" description="AbiTii" evidence="1">
    <location>
        <begin position="4"/>
        <end position="182"/>
    </location>
</feature>
<reference evidence="2" key="1">
    <citation type="submission" date="2023-08" db="EMBL/GenBank/DDBJ databases">
        <title>WGS of Aeromonas isolates.</title>
        <authorList>
            <person name="Lee H."/>
        </authorList>
    </citation>
    <scope>NUCLEOTIDE SEQUENCE</scope>
    <source>
        <strain evidence="2">SL22</strain>
    </source>
</reference>
<dbReference type="Proteomes" id="UP001168216">
    <property type="component" value="Unassembled WGS sequence"/>
</dbReference>